<reference evidence="11" key="1">
    <citation type="submission" date="2022-07" db="EMBL/GenBank/DDBJ databases">
        <title>The genome of Lyophyllum shimeji provides insight into the initial evolution of ectomycorrhizal fungal genome.</title>
        <authorList>
            <person name="Kobayashi Y."/>
            <person name="Shibata T."/>
            <person name="Hirakawa H."/>
            <person name="Shigenobu S."/>
            <person name="Nishiyama T."/>
            <person name="Yamada A."/>
            <person name="Hasebe M."/>
            <person name="Kawaguchi M."/>
        </authorList>
    </citation>
    <scope>NUCLEOTIDE SEQUENCE</scope>
    <source>
        <strain evidence="11">AT787</strain>
    </source>
</reference>
<dbReference type="EC" id="1.1.1.1" evidence="3"/>
<dbReference type="OrthoDB" id="1879366at2759"/>
<feature type="compositionally biased region" description="Low complexity" evidence="8">
    <location>
        <begin position="648"/>
        <end position="665"/>
    </location>
</feature>
<dbReference type="FunFam" id="3.40.50.720:FF:000039">
    <property type="entry name" value="Alcohol dehydrogenase AdhP"/>
    <property type="match status" value="1"/>
</dbReference>
<evidence type="ECO:0000256" key="7">
    <source>
        <dbReference type="ARBA" id="ARBA00023027"/>
    </source>
</evidence>
<keyword evidence="7" id="KW-0520">NAD</keyword>
<keyword evidence="9" id="KW-0472">Membrane</keyword>
<dbReference type="AlphaFoldDB" id="A0A9P3PQY9"/>
<organism evidence="11 12">
    <name type="scientific">Lyophyllum shimeji</name>
    <name type="common">Hon-shimeji</name>
    <name type="synonym">Tricholoma shimeji</name>
    <dbReference type="NCBI Taxonomy" id="47721"/>
    <lineage>
        <taxon>Eukaryota</taxon>
        <taxon>Fungi</taxon>
        <taxon>Dikarya</taxon>
        <taxon>Basidiomycota</taxon>
        <taxon>Agaricomycotina</taxon>
        <taxon>Agaricomycetes</taxon>
        <taxon>Agaricomycetidae</taxon>
        <taxon>Agaricales</taxon>
        <taxon>Tricholomatineae</taxon>
        <taxon>Lyophyllaceae</taxon>
        <taxon>Lyophyllum</taxon>
    </lineage>
</organism>
<evidence type="ECO:0000256" key="5">
    <source>
        <dbReference type="ARBA" id="ARBA00022833"/>
    </source>
</evidence>
<comment type="cofactor">
    <cofactor evidence="1">
        <name>Zn(2+)</name>
        <dbReference type="ChEBI" id="CHEBI:29105"/>
    </cofactor>
</comment>
<dbReference type="GO" id="GO:0005737">
    <property type="term" value="C:cytoplasm"/>
    <property type="evidence" value="ECO:0007669"/>
    <property type="project" value="TreeGrafter"/>
</dbReference>
<dbReference type="InterPro" id="IPR011032">
    <property type="entry name" value="GroES-like_sf"/>
</dbReference>
<dbReference type="Gene3D" id="3.40.50.720">
    <property type="entry name" value="NAD(P)-binding Rossmann-like Domain"/>
    <property type="match status" value="1"/>
</dbReference>
<dbReference type="Pfam" id="PF08240">
    <property type="entry name" value="ADH_N"/>
    <property type="match status" value="1"/>
</dbReference>
<dbReference type="SUPFAM" id="SSF51735">
    <property type="entry name" value="NAD(P)-binding Rossmann-fold domains"/>
    <property type="match status" value="1"/>
</dbReference>
<comment type="caution">
    <text evidence="11">The sequence shown here is derived from an EMBL/GenBank/DDBJ whole genome shotgun (WGS) entry which is preliminary data.</text>
</comment>
<protein>
    <recommendedName>
        <fullName evidence="3">alcohol dehydrogenase</fullName>
        <ecNumber evidence="3">1.1.1.1</ecNumber>
    </recommendedName>
</protein>
<evidence type="ECO:0000313" key="11">
    <source>
        <dbReference type="EMBL" id="GLB40408.1"/>
    </source>
</evidence>
<dbReference type="InterPro" id="IPR013154">
    <property type="entry name" value="ADH-like_N"/>
</dbReference>
<dbReference type="InterPro" id="IPR020843">
    <property type="entry name" value="ER"/>
</dbReference>
<keyword evidence="9" id="KW-0812">Transmembrane</keyword>
<dbReference type="Gene3D" id="3.90.180.10">
    <property type="entry name" value="Medium-chain alcohol dehydrogenases, catalytic domain"/>
    <property type="match status" value="1"/>
</dbReference>
<proteinExistence type="inferred from homology"/>
<keyword evidence="4" id="KW-0479">Metal-binding</keyword>
<feature type="transmembrane region" description="Helical" evidence="9">
    <location>
        <begin position="359"/>
        <end position="377"/>
    </location>
</feature>
<dbReference type="Pfam" id="PF00107">
    <property type="entry name" value="ADH_zinc_N"/>
    <property type="match status" value="1"/>
</dbReference>
<keyword evidence="6" id="KW-0560">Oxidoreductase</keyword>
<feature type="region of interest" description="Disordered" evidence="8">
    <location>
        <begin position="621"/>
        <end position="755"/>
    </location>
</feature>
<evidence type="ECO:0000256" key="1">
    <source>
        <dbReference type="ARBA" id="ARBA00001947"/>
    </source>
</evidence>
<dbReference type="SMART" id="SM00829">
    <property type="entry name" value="PKS_ER"/>
    <property type="match status" value="1"/>
</dbReference>
<name>A0A9P3PQY9_LYOSH</name>
<dbReference type="EMBL" id="BRPK01000008">
    <property type="protein sequence ID" value="GLB40408.1"/>
    <property type="molecule type" value="Genomic_DNA"/>
</dbReference>
<comment type="similarity">
    <text evidence="2">Belongs to the zinc-containing alcohol dehydrogenase family.</text>
</comment>
<dbReference type="Proteomes" id="UP001063166">
    <property type="component" value="Unassembled WGS sequence"/>
</dbReference>
<keyword evidence="12" id="KW-1185">Reference proteome</keyword>
<dbReference type="SUPFAM" id="SSF50129">
    <property type="entry name" value="GroES-like"/>
    <property type="match status" value="1"/>
</dbReference>
<evidence type="ECO:0000256" key="3">
    <source>
        <dbReference type="ARBA" id="ARBA00013190"/>
    </source>
</evidence>
<feature type="compositionally biased region" description="Low complexity" evidence="8">
    <location>
        <begin position="724"/>
        <end position="741"/>
    </location>
</feature>
<evidence type="ECO:0000256" key="6">
    <source>
        <dbReference type="ARBA" id="ARBA00023002"/>
    </source>
</evidence>
<evidence type="ECO:0000256" key="9">
    <source>
        <dbReference type="SAM" id="Phobius"/>
    </source>
</evidence>
<dbReference type="InterPro" id="IPR036291">
    <property type="entry name" value="NAD(P)-bd_dom_sf"/>
</dbReference>
<dbReference type="GO" id="GO:0046872">
    <property type="term" value="F:metal ion binding"/>
    <property type="evidence" value="ECO:0007669"/>
    <property type="project" value="UniProtKB-KW"/>
</dbReference>
<dbReference type="InterPro" id="IPR013149">
    <property type="entry name" value="ADH-like_C"/>
</dbReference>
<keyword evidence="9" id="KW-1133">Transmembrane helix</keyword>
<feature type="region of interest" description="Disordered" evidence="8">
    <location>
        <begin position="472"/>
        <end position="532"/>
    </location>
</feature>
<accession>A0A9P3PQY9</accession>
<evidence type="ECO:0000259" key="10">
    <source>
        <dbReference type="SMART" id="SM00829"/>
    </source>
</evidence>
<dbReference type="CDD" id="cd08297">
    <property type="entry name" value="CAD3"/>
    <property type="match status" value="1"/>
</dbReference>
<dbReference type="PANTHER" id="PTHR42940:SF3">
    <property type="entry name" value="ALCOHOL DEHYDROGENASE 1-RELATED"/>
    <property type="match status" value="1"/>
</dbReference>
<feature type="compositionally biased region" description="Polar residues" evidence="8">
    <location>
        <begin position="412"/>
        <end position="433"/>
    </location>
</feature>
<evidence type="ECO:0000256" key="8">
    <source>
        <dbReference type="SAM" id="MobiDB-lite"/>
    </source>
</evidence>
<keyword evidence="5" id="KW-0862">Zinc</keyword>
<feature type="transmembrane region" description="Helical" evidence="9">
    <location>
        <begin position="384"/>
        <end position="405"/>
    </location>
</feature>
<dbReference type="GO" id="GO:0004022">
    <property type="term" value="F:alcohol dehydrogenase (NAD+) activity"/>
    <property type="evidence" value="ECO:0007669"/>
    <property type="project" value="UniProtKB-EC"/>
</dbReference>
<evidence type="ECO:0000256" key="4">
    <source>
        <dbReference type="ARBA" id="ARBA00022723"/>
    </source>
</evidence>
<evidence type="ECO:0000256" key="2">
    <source>
        <dbReference type="ARBA" id="ARBA00008072"/>
    </source>
</evidence>
<feature type="domain" description="Enoyl reductase (ER)" evidence="10">
    <location>
        <begin position="20"/>
        <end position="355"/>
    </location>
</feature>
<sequence length="862" mass="91700">MVPAQSIPKKQTAAVLPKLGASITIQKDYPVKQPEELAPGECLVKLHCTGVCHTDRHATSGDWPIEPKLPLVSGHEGVGEIVAIGNNTQRSPVKMGDRVGVKWIADSCLNCEHCRKGREQNCDEVKLSGFNIDGTYANYVVSYVTHVTPIPEGIDSNEAASILCAGLTVYRTLKHSQTNPGDWVVVPGAGGGLGHLAIQYAKYMGRHVIAIDTGAEKEQLCRQLGADVWIDFKQSKDLVADIKKATGGHGAHSTIVTTTTSSAFKQAIEYVRKGGTVMAVGMPGKLTLDASIFYTVVKNISIIGSYVGNRQDAIEAMQIAAEGKVRVKYEMRKLDQLEESFKAMIENRLPGRVVIDMRFVSFLCVAIVAVVAPVAVLNPTPRPLAVTAAVVVVHSSAVAAVVGAMNSDSTNAIAGPSTSRSSPPAHASSTSQLFLPPPAPPKTHTTHLSSTQDLLTRFHLLSAYDKYVRPSAAPADTGLDQVRPSPVTPGATGLLDKGKGKEVEGMPVTPGAGDGDGDDDDGGKGEKKKRNNYKHLIKGIPGKHSMKKDDFLSTMMQIPPKQRIRITPFDLKTQREAFTVSLEGLKGWNPNALVLESAQAREDRKKRKEAKRLQKLQAQAALAAPVAQPPPIQAPVPTSATPAAFSRPPQNSASSAVPSVPRPGSTVPKPGSAAAKPAVARPGSTAPRPASAVPRPGSTKPSVPPIQMPTARVATPLRSGTTGPGTPLRSTTTVTPTSTNPYQPPIDSEKRGTKRERDDMLPAVNGVGVTNGNGNVVVNAPKAVVNAKAGTAGIRPRPIKKQRMVSTYVWFTILLSVDRHPRTGQGHRYHAATNSTGCLVWRPNQLCFDRDTSSLEHQSAIP</sequence>
<feature type="region of interest" description="Disordered" evidence="8">
    <location>
        <begin position="412"/>
        <end position="450"/>
    </location>
</feature>
<gene>
    <name evidence="11" type="primary">ADH1</name>
    <name evidence="11" type="ORF">LshimejAT787_0802790</name>
</gene>
<evidence type="ECO:0000313" key="12">
    <source>
        <dbReference type="Proteomes" id="UP001063166"/>
    </source>
</evidence>
<dbReference type="PANTHER" id="PTHR42940">
    <property type="entry name" value="ALCOHOL DEHYDROGENASE 1-RELATED"/>
    <property type="match status" value="1"/>
</dbReference>